<accession>A0ABT1EB71</accession>
<sequence>MRTDLKINYSHLDEIIDRIRNYTNAVEELEDSLLDMKRFLNEQKSDAVSELESSIGKVSSELVNRKEKLRHLENMLRSYLGEMEGTVPARNRESQVRVDTYDTAFNIMQMETEVNSVEQSWNTNVWSGFYFGIGEDADEERERRERNYQQIEDIRANSLVYLAAITRDNVQEIRDIYENHLKTYEQRDDEFRTQINATYDTLTSEKDKWDNCWELFGSISKSAIKGLATGLITTLVVVLFPEVALIGAAVVVVVGVKGVEMLGKVPKEALPSWLHGAKDVSDRLEKNPLSIVTMAGQGLMDTIQTPEGAATVTGTFIGSLVGAKIGVKLKPKVDAKIADLKAKRAETKKLDGTTPKTKDVKSPKIKDGVVEKVEGVSGADVDNFIKNNVNSIFQKNVKNAFTSDAKVTVLIEDKIVYRYHGGDSGAKSYWYTPNKTANPGADLALPSGNSYTQVDKLVIPKGTEIMEGTVAPNFGQPGGGYQYYVPDPSVVKKY</sequence>
<evidence type="ECO:0000313" key="4">
    <source>
        <dbReference type="Proteomes" id="UP001523566"/>
    </source>
</evidence>
<keyword evidence="2" id="KW-1133">Transmembrane helix</keyword>
<evidence type="ECO:0000313" key="3">
    <source>
        <dbReference type="EMBL" id="MCP1103084.1"/>
    </source>
</evidence>
<evidence type="ECO:0000256" key="1">
    <source>
        <dbReference type="SAM" id="Coils"/>
    </source>
</evidence>
<dbReference type="EMBL" id="JAMZFW010000017">
    <property type="protein sequence ID" value="MCP1103084.1"/>
    <property type="molecule type" value="Genomic_DNA"/>
</dbReference>
<organism evidence="3 4">
    <name type="scientific">Aequitasia blattaphilus</name>
    <dbReference type="NCBI Taxonomy" id="2949332"/>
    <lineage>
        <taxon>Bacteria</taxon>
        <taxon>Bacillati</taxon>
        <taxon>Bacillota</taxon>
        <taxon>Clostridia</taxon>
        <taxon>Lachnospirales</taxon>
        <taxon>Lachnospiraceae</taxon>
        <taxon>Aequitasia</taxon>
    </lineage>
</organism>
<keyword evidence="2" id="KW-0472">Membrane</keyword>
<feature type="coiled-coil region" evidence="1">
    <location>
        <begin position="137"/>
        <end position="187"/>
    </location>
</feature>
<dbReference type="Proteomes" id="UP001523566">
    <property type="component" value="Unassembled WGS sequence"/>
</dbReference>
<proteinExistence type="predicted"/>
<keyword evidence="4" id="KW-1185">Reference proteome</keyword>
<keyword evidence="1" id="KW-0175">Coiled coil</keyword>
<dbReference type="RefSeq" id="WP_262066869.1">
    <property type="nucleotide sequence ID" value="NZ_JAMXOD010000017.1"/>
</dbReference>
<comment type="caution">
    <text evidence="3">The sequence shown here is derived from an EMBL/GenBank/DDBJ whole genome shotgun (WGS) entry which is preliminary data.</text>
</comment>
<protein>
    <submittedName>
        <fullName evidence="3">TNT domain-containing protein</fullName>
    </submittedName>
</protein>
<keyword evidence="2" id="KW-0812">Transmembrane</keyword>
<name>A0ABT1EB71_9FIRM</name>
<feature type="transmembrane region" description="Helical" evidence="2">
    <location>
        <begin position="231"/>
        <end position="256"/>
    </location>
</feature>
<gene>
    <name evidence="3" type="ORF">NK125_11710</name>
</gene>
<evidence type="ECO:0000256" key="2">
    <source>
        <dbReference type="SAM" id="Phobius"/>
    </source>
</evidence>
<reference evidence="3 4" key="1">
    <citation type="journal article" date="2022" name="Genome Biol. Evol.">
        <title>Host diet, physiology and behaviors set the stage for Lachnospiraceae cladogenesis.</title>
        <authorList>
            <person name="Vera-Ponce De Leon A."/>
            <person name="Schneider M."/>
            <person name="Jahnes B.C."/>
            <person name="Sadowski V."/>
            <person name="Camuy-Velez L.A."/>
            <person name="Duan J."/>
            <person name="Sabree Z.L."/>
        </authorList>
    </citation>
    <scope>NUCLEOTIDE SEQUENCE [LARGE SCALE GENOMIC DNA]</scope>
    <source>
        <strain evidence="3 4">PAL113</strain>
    </source>
</reference>